<evidence type="ECO:0000259" key="2">
    <source>
        <dbReference type="Pfam" id="PF06722"/>
    </source>
</evidence>
<dbReference type="InterPro" id="IPR050426">
    <property type="entry name" value="Glycosyltransferase_28"/>
</dbReference>
<dbReference type="GO" id="GO:0016758">
    <property type="term" value="F:hexosyltransferase activity"/>
    <property type="evidence" value="ECO:0007669"/>
    <property type="project" value="UniProtKB-ARBA"/>
</dbReference>
<dbReference type="Pfam" id="PF06722">
    <property type="entry name" value="EryCIII-like_C"/>
    <property type="match status" value="1"/>
</dbReference>
<organism evidence="3 4">
    <name type="scientific">Azotobacter chroococcum</name>
    <dbReference type="NCBI Taxonomy" id="353"/>
    <lineage>
        <taxon>Bacteria</taxon>
        <taxon>Pseudomonadati</taxon>
        <taxon>Pseudomonadota</taxon>
        <taxon>Gammaproteobacteria</taxon>
        <taxon>Pseudomonadales</taxon>
        <taxon>Pseudomonadaceae</taxon>
        <taxon>Azotobacter</taxon>
    </lineage>
</organism>
<dbReference type="InterPro" id="IPR010610">
    <property type="entry name" value="EryCIII-like_C"/>
</dbReference>
<keyword evidence="1" id="KW-0808">Transferase</keyword>
<dbReference type="RefSeq" id="WP_198866331.1">
    <property type="nucleotide sequence ID" value="NZ_CP066310.1"/>
</dbReference>
<sequence>MSHFAVIAPPFAGHFWALEALAECLIMRGHRVTFVQQEDARALLRQPQVEFAALGQASHPPGSLATVIAHAGHPGAPFGLRRVIQDMARGTDMLCREGPQLLRALGVEALIADQMEAAGGLLAEYLGLPWVSVACALPVNREPRLPLPVMPWGYAVSPFGEHLNRSSSRVYDYLMRPHGRIIARHAEAFGLPPRDSLHQCLSPFAQISQTLAGFDFPRQEAPAHFHPVGPLRSPNQGTAPLDLPVAPGRPFVFASLGTLQGGRFGLFRRMAAACRDLDLQLLLAHCGRLDPGQVRALHAAGATWVTDFAPQCAALAQADVAITHAGLNTVLDALVAGTPMLALPIAFDQPAIAARVVYAGAGLRASPLLARRSTLRRLLRRLLDEPAFAEHAARIGSEARQAGGAERAADIVEAVLKSGRPVLHAAA</sequence>
<dbReference type="Gene3D" id="3.40.50.2000">
    <property type="entry name" value="Glycogen Phosphorylase B"/>
    <property type="match status" value="2"/>
</dbReference>
<dbReference type="CDD" id="cd03784">
    <property type="entry name" value="GT1_Gtf-like"/>
    <property type="match status" value="1"/>
</dbReference>
<dbReference type="PROSITE" id="PS00375">
    <property type="entry name" value="UDPGT"/>
    <property type="match status" value="1"/>
</dbReference>
<evidence type="ECO:0000313" key="4">
    <source>
        <dbReference type="Proteomes" id="UP000596192"/>
    </source>
</evidence>
<dbReference type="PANTHER" id="PTHR48050:SF13">
    <property type="entry name" value="STEROL 3-BETA-GLUCOSYLTRANSFERASE UGT80A2"/>
    <property type="match status" value="1"/>
</dbReference>
<protein>
    <submittedName>
        <fullName evidence="3">Glycosyltransferase</fullName>
    </submittedName>
</protein>
<dbReference type="EMBL" id="CP066310">
    <property type="protein sequence ID" value="QQE87445.1"/>
    <property type="molecule type" value="Genomic_DNA"/>
</dbReference>
<name>A0AAP9YAU9_9GAMM</name>
<dbReference type="PANTHER" id="PTHR48050">
    <property type="entry name" value="STEROL 3-BETA-GLUCOSYLTRANSFERASE"/>
    <property type="match status" value="1"/>
</dbReference>
<accession>A0AAP9YAU9</accession>
<dbReference type="AlphaFoldDB" id="A0AAP9YAU9"/>
<dbReference type="SUPFAM" id="SSF53756">
    <property type="entry name" value="UDP-Glycosyltransferase/glycogen phosphorylase"/>
    <property type="match status" value="1"/>
</dbReference>
<feature type="domain" description="Erythromycin biosynthesis protein CIII-like C-terminal" evidence="2">
    <location>
        <begin position="305"/>
        <end position="399"/>
    </location>
</feature>
<evidence type="ECO:0000313" key="3">
    <source>
        <dbReference type="EMBL" id="QQE87445.1"/>
    </source>
</evidence>
<evidence type="ECO:0000256" key="1">
    <source>
        <dbReference type="ARBA" id="ARBA00022679"/>
    </source>
</evidence>
<dbReference type="InterPro" id="IPR002213">
    <property type="entry name" value="UDP_glucos_trans"/>
</dbReference>
<dbReference type="InterPro" id="IPR035595">
    <property type="entry name" value="UDP_glycos_trans_CS"/>
</dbReference>
<gene>
    <name evidence="3" type="ORF">GKQ51_14175</name>
</gene>
<reference evidence="3 4" key="1">
    <citation type="submission" date="2020-12" db="EMBL/GenBank/DDBJ databases">
        <title>Genomic Analysis and Response surface optimization of nitrogen-fixing conditions for A. chroococcum strain HR1, Isolation from rhizosphere soil.</title>
        <authorList>
            <person name="Li J."/>
            <person name="Yang H."/>
            <person name="Liu H."/>
            <person name="Wang C."/>
            <person name="Tian Y."/>
            <person name="Lu X.Y."/>
        </authorList>
    </citation>
    <scope>NUCLEOTIDE SEQUENCE [LARGE SCALE GENOMIC DNA]</scope>
    <source>
        <strain evidence="3 4">HR1</strain>
    </source>
</reference>
<dbReference type="Proteomes" id="UP000596192">
    <property type="component" value="Chromosome"/>
</dbReference>
<dbReference type="GO" id="GO:0008194">
    <property type="term" value="F:UDP-glycosyltransferase activity"/>
    <property type="evidence" value="ECO:0007669"/>
    <property type="project" value="InterPro"/>
</dbReference>
<dbReference type="GO" id="GO:0017000">
    <property type="term" value="P:antibiotic biosynthetic process"/>
    <property type="evidence" value="ECO:0007669"/>
    <property type="project" value="UniProtKB-ARBA"/>
</dbReference>
<proteinExistence type="predicted"/>